<dbReference type="OrthoDB" id="1707920at2"/>
<evidence type="ECO:0000313" key="1">
    <source>
        <dbReference type="EMBL" id="SDC83286.1"/>
    </source>
</evidence>
<evidence type="ECO:0000313" key="3">
    <source>
        <dbReference type="Proteomes" id="UP000199322"/>
    </source>
</evidence>
<protein>
    <submittedName>
        <fullName evidence="1">Uncharacterized protein</fullName>
    </submittedName>
</protein>
<accession>A0A1G6PUT8</accession>
<reference evidence="1 3" key="1">
    <citation type="submission" date="2016-10" db="EMBL/GenBank/DDBJ databases">
        <authorList>
            <person name="de Groot N.N."/>
        </authorList>
    </citation>
    <scope>NUCLEOTIDE SEQUENCE [LARGE SCALE GENOMIC DNA]</scope>
    <source>
        <strain evidence="1 3">WG14</strain>
    </source>
</reference>
<organism evidence="1 3">
    <name type="scientific">Geotoga petraea</name>
    <dbReference type="NCBI Taxonomy" id="28234"/>
    <lineage>
        <taxon>Bacteria</taxon>
        <taxon>Thermotogati</taxon>
        <taxon>Thermotogota</taxon>
        <taxon>Thermotogae</taxon>
        <taxon>Petrotogales</taxon>
        <taxon>Petrotogaceae</taxon>
        <taxon>Geotoga</taxon>
    </lineage>
</organism>
<dbReference type="RefSeq" id="WP_091405255.1">
    <property type="nucleotide sequence ID" value="NZ_FMYV01000009.1"/>
</dbReference>
<evidence type="ECO:0000313" key="2">
    <source>
        <dbReference type="EMBL" id="TGG86878.1"/>
    </source>
</evidence>
<name>A0A1G6PUT8_9BACT</name>
<sequence length="76" mass="8712">MSGLSDYPFSYKLGKEGKVMIFYNDKQVKVINGKKSKSLIEKLELANEDEEQVILSKITGNFKRGNERKAKTKKEI</sequence>
<evidence type="ECO:0000313" key="4">
    <source>
        <dbReference type="Proteomes" id="UP000297288"/>
    </source>
</evidence>
<dbReference type="EMBL" id="FMYV01000009">
    <property type="protein sequence ID" value="SDC83286.1"/>
    <property type="molecule type" value="Genomic_DNA"/>
</dbReference>
<dbReference type="AlphaFoldDB" id="A0A1G6PUT8"/>
<dbReference type="Proteomes" id="UP000297288">
    <property type="component" value="Unassembled WGS sequence"/>
</dbReference>
<gene>
    <name evidence="2" type="ORF">E4650_09535</name>
    <name evidence="1" type="ORF">SAMN04488588_1890</name>
</gene>
<dbReference type="EMBL" id="SRME01000007">
    <property type="protein sequence ID" value="TGG86878.1"/>
    <property type="molecule type" value="Genomic_DNA"/>
</dbReference>
<proteinExistence type="predicted"/>
<reference evidence="2 4" key="2">
    <citation type="submission" date="2019-04" db="EMBL/GenBank/DDBJ databases">
        <title>Draft genome sequence data and analysis of a Fermenting Bacterium, Geotoga petraea strain HO-Geo1, isolated from heavy-oil petroleum reservoir in Russia.</title>
        <authorList>
            <person name="Grouzdev D.S."/>
            <person name="Semenova E.M."/>
            <person name="Sokolova D.S."/>
            <person name="Tourova T.P."/>
            <person name="Poltaraus A.B."/>
            <person name="Nazina T.N."/>
        </authorList>
    </citation>
    <scope>NUCLEOTIDE SEQUENCE [LARGE SCALE GENOMIC DNA]</scope>
    <source>
        <strain evidence="2 4">HO-Geo1</strain>
    </source>
</reference>
<dbReference type="Proteomes" id="UP000199322">
    <property type="component" value="Unassembled WGS sequence"/>
</dbReference>
<dbReference type="STRING" id="28234.SAMN04488588_1890"/>
<keyword evidence="3" id="KW-1185">Reference proteome</keyword>